<organism evidence="1 2">
    <name type="scientific">Candidatus Shapirobacteria bacterium CG10_big_fil_rev_8_21_14_0_10_38_14</name>
    <dbReference type="NCBI Taxonomy" id="1974483"/>
    <lineage>
        <taxon>Bacteria</taxon>
        <taxon>Candidatus Shapironibacteriota</taxon>
    </lineage>
</organism>
<reference evidence="2" key="1">
    <citation type="submission" date="2017-09" db="EMBL/GenBank/DDBJ databases">
        <title>Depth-based differentiation of microbial function through sediment-hosted aquifers and enrichment of novel symbionts in the deep terrestrial subsurface.</title>
        <authorList>
            <person name="Probst A.J."/>
            <person name="Ladd B."/>
            <person name="Jarett J.K."/>
            <person name="Geller-Mcgrath D.E."/>
            <person name="Sieber C.M.K."/>
            <person name="Emerson J.B."/>
            <person name="Anantharaman K."/>
            <person name="Thomas B.C."/>
            <person name="Malmstrom R."/>
            <person name="Stieglmeier M."/>
            <person name="Klingl A."/>
            <person name="Woyke T."/>
            <person name="Ryan C.M."/>
            <person name="Banfield J.F."/>
        </authorList>
    </citation>
    <scope>NUCLEOTIDE SEQUENCE [LARGE SCALE GENOMIC DNA]</scope>
</reference>
<gene>
    <name evidence="1" type="ORF">COU96_03085</name>
</gene>
<proteinExistence type="predicted"/>
<comment type="caution">
    <text evidence="1">The sequence shown here is derived from an EMBL/GenBank/DDBJ whole genome shotgun (WGS) entry which is preliminary data.</text>
</comment>
<evidence type="ECO:0000313" key="1">
    <source>
        <dbReference type="EMBL" id="PJE68718.1"/>
    </source>
</evidence>
<name>A0A2M8L4Y6_9BACT</name>
<sequence>MRLFHKNLLKQILGFPRLGKTASKASVRNRRCLKEGGRGKLYDRFYYIKTPPFLKGGVKSLKKSRDFVHY</sequence>
<dbReference type="Proteomes" id="UP000229500">
    <property type="component" value="Unassembled WGS sequence"/>
</dbReference>
<dbReference type="AlphaFoldDB" id="A0A2M8L4Y6"/>
<protein>
    <submittedName>
        <fullName evidence="1">Uncharacterized protein</fullName>
    </submittedName>
</protein>
<evidence type="ECO:0000313" key="2">
    <source>
        <dbReference type="Proteomes" id="UP000229500"/>
    </source>
</evidence>
<accession>A0A2M8L4Y6</accession>
<dbReference type="EMBL" id="PFEL01000111">
    <property type="protein sequence ID" value="PJE68718.1"/>
    <property type="molecule type" value="Genomic_DNA"/>
</dbReference>